<gene>
    <name evidence="1" type="ORF">SDC9_184976</name>
</gene>
<dbReference type="AlphaFoldDB" id="A0A645HEJ0"/>
<name>A0A645HEJ0_9ZZZZ</name>
<organism evidence="1">
    <name type="scientific">bioreactor metagenome</name>
    <dbReference type="NCBI Taxonomy" id="1076179"/>
    <lineage>
        <taxon>unclassified sequences</taxon>
        <taxon>metagenomes</taxon>
        <taxon>ecological metagenomes</taxon>
    </lineage>
</organism>
<comment type="caution">
    <text evidence="1">The sequence shown here is derived from an EMBL/GenBank/DDBJ whole genome shotgun (WGS) entry which is preliminary data.</text>
</comment>
<proteinExistence type="predicted"/>
<reference evidence="1" key="1">
    <citation type="submission" date="2019-08" db="EMBL/GenBank/DDBJ databases">
        <authorList>
            <person name="Kucharzyk K."/>
            <person name="Murdoch R.W."/>
            <person name="Higgins S."/>
            <person name="Loffler F."/>
        </authorList>
    </citation>
    <scope>NUCLEOTIDE SEQUENCE</scope>
</reference>
<protein>
    <submittedName>
        <fullName evidence="1">Uncharacterized protein</fullName>
    </submittedName>
</protein>
<evidence type="ECO:0000313" key="1">
    <source>
        <dbReference type="EMBL" id="MPN37457.1"/>
    </source>
</evidence>
<dbReference type="EMBL" id="VSSQ01092119">
    <property type="protein sequence ID" value="MPN37457.1"/>
    <property type="molecule type" value="Genomic_DNA"/>
</dbReference>
<sequence length="183" mass="21406">MVSFFLPTEGISSFYVSPEDRFYDILKLLFREERTRILIVGWNRVEMMDSAQAGIERACREFGIPADQVTQFYEEEKTVCDKVRALLDSGVKFDAAVFYPCYRSIYDLVCERLDVREECRLFLDPSAVFSDLRYTGYALRYDLKTAAGRLVDHLLEQMERRDTPVVCEKITYTVDFYKEGIIC</sequence>
<accession>A0A645HEJ0</accession>